<keyword evidence="6 9" id="KW-1133">Transmembrane helix</keyword>
<evidence type="ECO:0000313" key="11">
    <source>
        <dbReference type="EMBL" id="PSJ45662.1"/>
    </source>
</evidence>
<keyword evidence="3" id="KW-1003">Cell membrane</keyword>
<evidence type="ECO:0000256" key="9">
    <source>
        <dbReference type="RuleBase" id="RU369079"/>
    </source>
</evidence>
<feature type="transmembrane region" description="Helical" evidence="9">
    <location>
        <begin position="21"/>
        <end position="40"/>
    </location>
</feature>
<dbReference type="PANTHER" id="PTHR35011:SF10">
    <property type="entry name" value="TRAP TRANSPORTER SMALL PERMEASE PROTEIN"/>
    <property type="match status" value="1"/>
</dbReference>
<organism evidence="11 12">
    <name type="scientific">Zobellella endophytica</name>
    <dbReference type="NCBI Taxonomy" id="2116700"/>
    <lineage>
        <taxon>Bacteria</taxon>
        <taxon>Pseudomonadati</taxon>
        <taxon>Pseudomonadota</taxon>
        <taxon>Gammaproteobacteria</taxon>
        <taxon>Aeromonadales</taxon>
        <taxon>Aeromonadaceae</taxon>
        <taxon>Zobellella</taxon>
    </lineage>
</organism>
<accession>A0A2P7R636</accession>
<gene>
    <name evidence="11" type="ORF">C7H85_09775</name>
</gene>
<protein>
    <recommendedName>
        <fullName evidence="9">TRAP transporter small permease protein</fullName>
    </recommendedName>
</protein>
<dbReference type="InterPro" id="IPR007387">
    <property type="entry name" value="TRAP_DctQ"/>
</dbReference>
<dbReference type="PANTHER" id="PTHR35011">
    <property type="entry name" value="2,3-DIKETO-L-GULONATE TRAP TRANSPORTER SMALL PERMEASE PROTEIN YIAM"/>
    <property type="match status" value="1"/>
</dbReference>
<evidence type="ECO:0000256" key="3">
    <source>
        <dbReference type="ARBA" id="ARBA00022475"/>
    </source>
</evidence>
<dbReference type="Proteomes" id="UP000240243">
    <property type="component" value="Unassembled WGS sequence"/>
</dbReference>
<keyword evidence="12" id="KW-1185">Reference proteome</keyword>
<evidence type="ECO:0000259" key="10">
    <source>
        <dbReference type="Pfam" id="PF04290"/>
    </source>
</evidence>
<dbReference type="AlphaFoldDB" id="A0A2P7R636"/>
<keyword evidence="2 9" id="KW-0813">Transport</keyword>
<evidence type="ECO:0000256" key="8">
    <source>
        <dbReference type="ARBA" id="ARBA00038436"/>
    </source>
</evidence>
<evidence type="ECO:0000256" key="7">
    <source>
        <dbReference type="ARBA" id="ARBA00023136"/>
    </source>
</evidence>
<dbReference type="GO" id="GO:0015740">
    <property type="term" value="P:C4-dicarboxylate transport"/>
    <property type="evidence" value="ECO:0007669"/>
    <property type="project" value="TreeGrafter"/>
</dbReference>
<feature type="transmembrane region" description="Helical" evidence="9">
    <location>
        <begin position="101"/>
        <end position="120"/>
    </location>
</feature>
<evidence type="ECO:0000256" key="4">
    <source>
        <dbReference type="ARBA" id="ARBA00022519"/>
    </source>
</evidence>
<evidence type="ECO:0000313" key="12">
    <source>
        <dbReference type="Proteomes" id="UP000240243"/>
    </source>
</evidence>
<comment type="subcellular location">
    <subcellularLocation>
        <location evidence="1 9">Cell inner membrane</location>
        <topology evidence="1 9">Multi-pass membrane protein</topology>
    </subcellularLocation>
</comment>
<comment type="similarity">
    <text evidence="8 9">Belongs to the TRAP transporter small permease family.</text>
</comment>
<comment type="caution">
    <text evidence="11">The sequence shown here is derived from an EMBL/GenBank/DDBJ whole genome shotgun (WGS) entry which is preliminary data.</text>
</comment>
<feature type="domain" description="Tripartite ATP-independent periplasmic transporters DctQ component" evidence="10">
    <location>
        <begin position="34"/>
        <end position="158"/>
    </location>
</feature>
<evidence type="ECO:0000256" key="6">
    <source>
        <dbReference type="ARBA" id="ARBA00022989"/>
    </source>
</evidence>
<keyword evidence="5 9" id="KW-0812">Transmembrane</keyword>
<sequence>MNTMTRTAARLWCGGAAALKRLLNLLAALMLLLMMLLTTVDVLGRYLFNRPVVGASELIEIMLAAAIFLVLPTITWHREHVAVDLAEPYLPRLVRRLRDRLCHLFMTAGVAWMAMTVWKLAERAARYNSVTEYLAIPSAWAMYLIAASLWLTALTFLVLTLLGEPAEQTLAQHEPAQEAPAL</sequence>
<dbReference type="EMBL" id="PXYG01000003">
    <property type="protein sequence ID" value="PSJ45662.1"/>
    <property type="molecule type" value="Genomic_DNA"/>
</dbReference>
<keyword evidence="4 9" id="KW-0997">Cell inner membrane</keyword>
<keyword evidence="7 9" id="KW-0472">Membrane</keyword>
<feature type="transmembrane region" description="Helical" evidence="9">
    <location>
        <begin position="140"/>
        <end position="162"/>
    </location>
</feature>
<proteinExistence type="inferred from homology"/>
<comment type="function">
    <text evidence="9">Part of the tripartite ATP-independent periplasmic (TRAP) transport system.</text>
</comment>
<dbReference type="GO" id="GO:0005886">
    <property type="term" value="C:plasma membrane"/>
    <property type="evidence" value="ECO:0007669"/>
    <property type="project" value="UniProtKB-SubCell"/>
</dbReference>
<comment type="subunit">
    <text evidence="9">The complex comprises the extracytoplasmic solute receptor protein and the two transmembrane proteins.</text>
</comment>
<dbReference type="GO" id="GO:0022857">
    <property type="term" value="F:transmembrane transporter activity"/>
    <property type="evidence" value="ECO:0007669"/>
    <property type="project" value="UniProtKB-UniRule"/>
</dbReference>
<feature type="transmembrane region" description="Helical" evidence="9">
    <location>
        <begin position="52"/>
        <end position="71"/>
    </location>
</feature>
<evidence type="ECO:0000256" key="2">
    <source>
        <dbReference type="ARBA" id="ARBA00022448"/>
    </source>
</evidence>
<dbReference type="InterPro" id="IPR055348">
    <property type="entry name" value="DctQ"/>
</dbReference>
<evidence type="ECO:0000256" key="5">
    <source>
        <dbReference type="ARBA" id="ARBA00022692"/>
    </source>
</evidence>
<evidence type="ECO:0000256" key="1">
    <source>
        <dbReference type="ARBA" id="ARBA00004429"/>
    </source>
</evidence>
<reference evidence="11 12" key="1">
    <citation type="submission" date="2018-03" db="EMBL/GenBank/DDBJ databases">
        <title>The draft genome of Zobellella sp. 59N8.</title>
        <authorList>
            <person name="Liu L."/>
            <person name="Li L."/>
            <person name="Zhang X."/>
            <person name="Liang L."/>
            <person name="Wang T."/>
        </authorList>
    </citation>
    <scope>NUCLEOTIDE SEQUENCE [LARGE SCALE GENOMIC DNA]</scope>
    <source>
        <strain evidence="11 12">59N8</strain>
    </source>
</reference>
<name>A0A2P7R636_9GAMM</name>
<dbReference type="Pfam" id="PF04290">
    <property type="entry name" value="DctQ"/>
    <property type="match status" value="1"/>
</dbReference>